<organism evidence="2 3">
    <name type="scientific">Chrysochromulina tobinii</name>
    <dbReference type="NCBI Taxonomy" id="1460289"/>
    <lineage>
        <taxon>Eukaryota</taxon>
        <taxon>Haptista</taxon>
        <taxon>Haptophyta</taxon>
        <taxon>Prymnesiophyceae</taxon>
        <taxon>Prymnesiales</taxon>
        <taxon>Chrysochromulinaceae</taxon>
        <taxon>Chrysochromulina</taxon>
    </lineage>
</organism>
<dbReference type="InterPro" id="IPR026983">
    <property type="entry name" value="DHC"/>
</dbReference>
<feature type="domain" description="Dynein heavy chain region D6 P-loop" evidence="1">
    <location>
        <begin position="12"/>
        <end position="119"/>
    </location>
</feature>
<accession>A0A0M0K9B4</accession>
<dbReference type="InterPro" id="IPR027417">
    <property type="entry name" value="P-loop_NTPase"/>
</dbReference>
<name>A0A0M0K9B4_9EUKA</name>
<dbReference type="AlphaFoldDB" id="A0A0M0K9B4"/>
<keyword evidence="3" id="KW-1185">Reference proteome</keyword>
<dbReference type="GO" id="GO:0045505">
    <property type="term" value="F:dynein intermediate chain binding"/>
    <property type="evidence" value="ECO:0007669"/>
    <property type="project" value="InterPro"/>
</dbReference>
<dbReference type="PANTHER" id="PTHR22878:SF70">
    <property type="entry name" value="DYNEIN HEAVY CHAIN 2, AXONEMAL"/>
    <property type="match status" value="1"/>
</dbReference>
<protein>
    <submittedName>
        <fullName evidence="2">Dynein heavy chain axonemal</fullName>
    </submittedName>
</protein>
<dbReference type="EMBL" id="JWZX01000878">
    <property type="protein sequence ID" value="KOO35420.1"/>
    <property type="molecule type" value="Genomic_DNA"/>
</dbReference>
<reference evidence="3" key="1">
    <citation type="journal article" date="2015" name="PLoS Genet.">
        <title>Genome Sequence and Transcriptome Analyses of Chrysochromulina tobin: Metabolic Tools for Enhanced Algal Fitness in the Prominent Order Prymnesiales (Haptophyceae).</title>
        <authorList>
            <person name="Hovde B.T."/>
            <person name="Deodato C.R."/>
            <person name="Hunsperger H.M."/>
            <person name="Ryken S.A."/>
            <person name="Yost W."/>
            <person name="Jha R.K."/>
            <person name="Patterson J."/>
            <person name="Monnat R.J. Jr."/>
            <person name="Barlow S.B."/>
            <person name="Starkenburg S.R."/>
            <person name="Cattolico R.A."/>
        </authorList>
    </citation>
    <scope>NUCLEOTIDE SEQUENCE</scope>
    <source>
        <strain evidence="3">CCMP291</strain>
    </source>
</reference>
<dbReference type="Proteomes" id="UP000037460">
    <property type="component" value="Unassembled WGS sequence"/>
</dbReference>
<evidence type="ECO:0000259" key="1">
    <source>
        <dbReference type="Pfam" id="PF03028"/>
    </source>
</evidence>
<evidence type="ECO:0000313" key="2">
    <source>
        <dbReference type="EMBL" id="KOO35420.1"/>
    </source>
</evidence>
<gene>
    <name evidence="2" type="ORF">Ctob_016523</name>
</gene>
<comment type="caution">
    <text evidence="2">The sequence shown here is derived from an EMBL/GenBank/DDBJ whole genome shotgun (WGS) entry which is preliminary data.</text>
</comment>
<dbReference type="InterPro" id="IPR042219">
    <property type="entry name" value="AAA_lid_11_sf"/>
</dbReference>
<evidence type="ECO:0000313" key="3">
    <source>
        <dbReference type="Proteomes" id="UP000037460"/>
    </source>
</evidence>
<dbReference type="Gene3D" id="1.10.8.720">
    <property type="entry name" value="Region D6 of dynein motor"/>
    <property type="match status" value="1"/>
</dbReference>
<dbReference type="Pfam" id="PF03028">
    <property type="entry name" value="Dynein_heavy"/>
    <property type="match status" value="1"/>
</dbReference>
<dbReference type="InterPro" id="IPR004273">
    <property type="entry name" value="Dynein_heavy_D6_P-loop"/>
</dbReference>
<dbReference type="GO" id="GO:0007018">
    <property type="term" value="P:microtubule-based movement"/>
    <property type="evidence" value="ECO:0007669"/>
    <property type="project" value="InterPro"/>
</dbReference>
<dbReference type="GO" id="GO:0051959">
    <property type="term" value="F:dynein light intermediate chain binding"/>
    <property type="evidence" value="ECO:0007669"/>
    <property type="project" value="InterPro"/>
</dbReference>
<sequence length="173" mass="20132">MYQYSLDWFTNLFFRVIADSEANSDLEKRMENLNAFFLSFLYRNGQGPHAESMVKQGQKDGVWVVLQNCHVFVSWMVSLERLCEEMDPKSVSSNFRLWLTSYPSPAFPVRILQNGVKMTNEPPKGLRANMVGSYLGDPINDPEFFNKCGKPDAFRKMLFGLCFLHAWLQERRK</sequence>
<dbReference type="GO" id="GO:0008569">
    <property type="term" value="F:minus-end-directed microtubule motor activity"/>
    <property type="evidence" value="ECO:0007669"/>
    <property type="project" value="InterPro"/>
</dbReference>
<dbReference type="Gene3D" id="3.40.50.300">
    <property type="entry name" value="P-loop containing nucleotide triphosphate hydrolases"/>
    <property type="match status" value="1"/>
</dbReference>
<dbReference type="PANTHER" id="PTHR22878">
    <property type="entry name" value="DYNEIN HEAVY CHAIN 6, AXONEMAL-LIKE-RELATED"/>
    <property type="match status" value="1"/>
</dbReference>
<proteinExistence type="predicted"/>
<dbReference type="GO" id="GO:0030286">
    <property type="term" value="C:dynein complex"/>
    <property type="evidence" value="ECO:0007669"/>
    <property type="project" value="InterPro"/>
</dbReference>
<dbReference type="OrthoDB" id="447173at2759"/>